<dbReference type="Pfam" id="PF03280">
    <property type="entry name" value="Lipase_chap"/>
    <property type="match status" value="1"/>
</dbReference>
<protein>
    <recommendedName>
        <fullName evidence="11">Lipase helper protein</fullName>
    </recommendedName>
    <alternativeName>
        <fullName evidence="12">Lipase modulator</fullName>
    </alternativeName>
</protein>
<dbReference type="EMBL" id="JAVBIK010000001">
    <property type="protein sequence ID" value="MDT7518248.1"/>
    <property type="molecule type" value="Genomic_DNA"/>
</dbReference>
<evidence type="ECO:0000256" key="2">
    <source>
        <dbReference type="ARBA" id="ARBA00010358"/>
    </source>
</evidence>
<keyword evidence="14" id="KW-1185">Reference proteome</keyword>
<evidence type="ECO:0000256" key="8">
    <source>
        <dbReference type="ARBA" id="ARBA00023098"/>
    </source>
</evidence>
<dbReference type="InterPro" id="IPR004961">
    <property type="entry name" value="Lipase_chaperone"/>
</dbReference>
<dbReference type="SUPFAM" id="SSF158855">
    <property type="entry name" value="Lipase chaperone-like"/>
    <property type="match status" value="1"/>
</dbReference>
<keyword evidence="8" id="KW-0443">Lipid metabolism</keyword>
<dbReference type="Proteomes" id="UP001321700">
    <property type="component" value="Unassembled WGS sequence"/>
</dbReference>
<reference evidence="13 14" key="1">
    <citation type="submission" date="2023-08" db="EMBL/GenBank/DDBJ databases">
        <title>Rhodoferax potami sp. nov. and Rhodoferax mekongensis sp. nov., isolated from the Mekong River in Thailand.</title>
        <authorList>
            <person name="Kitikhun S."/>
            <person name="Charoenyingcharoen P."/>
            <person name="Siriarchawattana P."/>
            <person name="Likhitrattanapisal S."/>
            <person name="Nilsakha T."/>
            <person name="Chanpet A."/>
            <person name="Rattanawaree P."/>
            <person name="Ingsriswang S."/>
        </authorList>
    </citation>
    <scope>NUCLEOTIDE SEQUENCE [LARGE SCALE GENOMIC DNA]</scope>
    <source>
        <strain evidence="13 14">TBRC 17660</strain>
    </source>
</reference>
<evidence type="ECO:0000256" key="11">
    <source>
        <dbReference type="ARBA" id="ARBA00030948"/>
    </source>
</evidence>
<gene>
    <name evidence="13" type="ORF">RAE19_05800</name>
</gene>
<keyword evidence="4" id="KW-0997">Cell inner membrane</keyword>
<keyword evidence="3" id="KW-1003">Cell membrane</keyword>
<name>A0ABU3KLK7_9BURK</name>
<proteinExistence type="inferred from homology"/>
<evidence type="ECO:0000256" key="12">
    <source>
        <dbReference type="ARBA" id="ARBA00031542"/>
    </source>
</evidence>
<evidence type="ECO:0000313" key="14">
    <source>
        <dbReference type="Proteomes" id="UP001321700"/>
    </source>
</evidence>
<evidence type="ECO:0000256" key="10">
    <source>
        <dbReference type="ARBA" id="ARBA00023186"/>
    </source>
</evidence>
<evidence type="ECO:0000313" key="13">
    <source>
        <dbReference type="EMBL" id="MDT7518248.1"/>
    </source>
</evidence>
<evidence type="ECO:0000256" key="6">
    <source>
        <dbReference type="ARBA" id="ARBA00022963"/>
    </source>
</evidence>
<accession>A0ABU3KLK7</accession>
<evidence type="ECO:0000256" key="5">
    <source>
        <dbReference type="ARBA" id="ARBA00022692"/>
    </source>
</evidence>
<evidence type="ECO:0000256" key="7">
    <source>
        <dbReference type="ARBA" id="ARBA00022989"/>
    </source>
</evidence>
<evidence type="ECO:0000256" key="3">
    <source>
        <dbReference type="ARBA" id="ARBA00022475"/>
    </source>
</evidence>
<sequence length="307" mass="33545">MRLRSKALAGLAGLALLGGWGADMWLWGDSPTGDHNASSGAIATGPARSLQGTAPDGLHAVQTMGLHALPTQCREAGCTVLPYAELKRLFDYYLSTVGELSVEEIGAQIRTVLAQNLKPVQLPQAERLLERYLSFKKALVVVEQQFAKTPPGNAVLRERFEAMRVVRARFFSAEEAQAMFGAEDLHDLDALARLDIVNDAQLSPQDKQARLAALDKQLPPACAKTGRRHAQSSSWKRRWPLCARPVQGRMRSTAPVPKPLTVQQRAALPNWTKKSGPGSSELPATWLSEAGSCRVQVRLRTLSKQQP</sequence>
<keyword evidence="10" id="KW-0143">Chaperone</keyword>
<comment type="similarity">
    <text evidence="2">Belongs to the lipase chaperone family.</text>
</comment>
<evidence type="ECO:0000256" key="9">
    <source>
        <dbReference type="ARBA" id="ARBA00023136"/>
    </source>
</evidence>
<evidence type="ECO:0000256" key="4">
    <source>
        <dbReference type="ARBA" id="ARBA00022519"/>
    </source>
</evidence>
<keyword evidence="6" id="KW-0442">Lipid degradation</keyword>
<evidence type="ECO:0000256" key="1">
    <source>
        <dbReference type="ARBA" id="ARBA00004383"/>
    </source>
</evidence>
<comment type="caution">
    <text evidence="13">The sequence shown here is derived from an EMBL/GenBank/DDBJ whole genome shotgun (WGS) entry which is preliminary data.</text>
</comment>
<keyword evidence="5" id="KW-0812">Transmembrane</keyword>
<keyword evidence="9" id="KW-0472">Membrane</keyword>
<comment type="subcellular location">
    <subcellularLocation>
        <location evidence="1">Cell inner membrane</location>
        <topology evidence="1">Single-pass membrane protein</topology>
        <orientation evidence="1">Periplasmic side</orientation>
    </subcellularLocation>
</comment>
<keyword evidence="7" id="KW-1133">Transmembrane helix</keyword>
<organism evidence="13 14">
    <name type="scientific">Rhodoferax potami</name>
    <dbReference type="NCBI Taxonomy" id="3068338"/>
    <lineage>
        <taxon>Bacteria</taxon>
        <taxon>Pseudomonadati</taxon>
        <taxon>Pseudomonadota</taxon>
        <taxon>Betaproteobacteria</taxon>
        <taxon>Burkholderiales</taxon>
        <taxon>Comamonadaceae</taxon>
        <taxon>Rhodoferax</taxon>
    </lineage>
</organism>